<name>A0ABU0Q0E3_STRAH</name>
<dbReference type="Proteomes" id="UP001243364">
    <property type="component" value="Unassembled WGS sequence"/>
</dbReference>
<gene>
    <name evidence="1" type="ORF">QFZ56_002629</name>
</gene>
<dbReference type="EMBL" id="JAUSYA010000001">
    <property type="protein sequence ID" value="MDQ0683666.1"/>
    <property type="molecule type" value="Genomic_DNA"/>
</dbReference>
<accession>A0ABU0Q0E3</accession>
<sequence length="441" mass="49806">MRGEGVVVHELIHLFQHIGTPLGLLTDALWRAGAVTFGQTAESLVNQHGYLRKPLLAWLTEEPAPRPDVARFAKGVRIEVLRQTILGITQVPPELLTRLLTESPELLEWLRLLEASEVDTFHLESLWAHVAMNQRKCHPIFSVPEARSGLLGATSVWEGWARWTECSFIPNGWRSADHWTQRYASAPSVFSALTGMDVYPRGVHPTCGGLTFLAVCDLASQTPMHPIFQPLCSSQMSWQDFHPGWRYLAACRAVNNLPPLCGRSTNPVAMVDNAVANYRKFTDAISELYGWPTPSALAQRSLHVDSADWPLRELNQAACEMRLQNPAFFAFSALIPEVMEEAEQKLALPEVGIDLLHGWTLTSKPLHDSSIAKRHRILGKQAQFLHQLAFTPGEFDMFPYPEIHRIQPSPRQRSPKEEEYVEWFLNACFRIGRSSLRVDPW</sequence>
<keyword evidence="2" id="KW-1185">Reference proteome</keyword>
<comment type="caution">
    <text evidence="1">The sequence shown here is derived from an EMBL/GenBank/DDBJ whole genome shotgun (WGS) entry which is preliminary data.</text>
</comment>
<proteinExistence type="predicted"/>
<protein>
    <submittedName>
        <fullName evidence="1">Uncharacterized protein</fullName>
    </submittedName>
</protein>
<evidence type="ECO:0000313" key="2">
    <source>
        <dbReference type="Proteomes" id="UP001243364"/>
    </source>
</evidence>
<evidence type="ECO:0000313" key="1">
    <source>
        <dbReference type="EMBL" id="MDQ0683666.1"/>
    </source>
</evidence>
<reference evidence="1 2" key="1">
    <citation type="submission" date="2023-07" db="EMBL/GenBank/DDBJ databases">
        <title>Comparative genomics of wheat-associated soil bacteria to identify genetic determinants of phenazine resistance.</title>
        <authorList>
            <person name="Mouncey N."/>
        </authorList>
    </citation>
    <scope>NUCLEOTIDE SEQUENCE [LARGE SCALE GENOMIC DNA]</scope>
    <source>
        <strain evidence="1 2">W4I19-2</strain>
    </source>
</reference>
<organism evidence="1 2">
    <name type="scientific">Streptomyces achromogenes</name>
    <dbReference type="NCBI Taxonomy" id="67255"/>
    <lineage>
        <taxon>Bacteria</taxon>
        <taxon>Bacillati</taxon>
        <taxon>Actinomycetota</taxon>
        <taxon>Actinomycetes</taxon>
        <taxon>Kitasatosporales</taxon>
        <taxon>Streptomycetaceae</taxon>
        <taxon>Streptomyces</taxon>
    </lineage>
</organism>